<organism evidence="6 7">
    <name type="scientific">Zhenhengia yiwuensis</name>
    <dbReference type="NCBI Taxonomy" id="2763666"/>
    <lineage>
        <taxon>Bacteria</taxon>
        <taxon>Bacillati</taxon>
        <taxon>Bacillota</taxon>
        <taxon>Clostridia</taxon>
        <taxon>Lachnospirales</taxon>
        <taxon>Lachnospiraceae</taxon>
        <taxon>Zhenhengia</taxon>
    </lineage>
</organism>
<dbReference type="GO" id="GO:0016020">
    <property type="term" value="C:membrane"/>
    <property type="evidence" value="ECO:0007669"/>
    <property type="project" value="UniProtKB-SubCell"/>
</dbReference>
<evidence type="ECO:0000256" key="3">
    <source>
        <dbReference type="ARBA" id="ARBA00022989"/>
    </source>
</evidence>
<feature type="transmembrane region" description="Helical" evidence="5">
    <location>
        <begin position="29"/>
        <end position="50"/>
    </location>
</feature>
<comment type="subcellular location">
    <subcellularLocation>
        <location evidence="1">Membrane</location>
        <topology evidence="1">Multi-pass membrane protein</topology>
    </subcellularLocation>
</comment>
<keyword evidence="4 5" id="KW-0472">Membrane</keyword>
<feature type="transmembrane region" description="Helical" evidence="5">
    <location>
        <begin position="7"/>
        <end position="23"/>
    </location>
</feature>
<protein>
    <submittedName>
        <fullName evidence="6">Phage holin family protein</fullName>
    </submittedName>
</protein>
<evidence type="ECO:0000313" key="7">
    <source>
        <dbReference type="Proteomes" id="UP000655830"/>
    </source>
</evidence>
<feature type="transmembrane region" description="Helical" evidence="5">
    <location>
        <begin position="62"/>
        <end position="79"/>
    </location>
</feature>
<keyword evidence="2 5" id="KW-0812">Transmembrane</keyword>
<dbReference type="Proteomes" id="UP000655830">
    <property type="component" value="Unassembled WGS sequence"/>
</dbReference>
<reference evidence="6" key="1">
    <citation type="submission" date="2020-08" db="EMBL/GenBank/DDBJ databases">
        <title>Genome public.</title>
        <authorList>
            <person name="Liu C."/>
            <person name="Sun Q."/>
        </authorList>
    </citation>
    <scope>NUCLEOTIDE SEQUENCE</scope>
    <source>
        <strain evidence="6">NSJ-12</strain>
    </source>
</reference>
<evidence type="ECO:0000256" key="1">
    <source>
        <dbReference type="ARBA" id="ARBA00004141"/>
    </source>
</evidence>
<keyword evidence="3 5" id="KW-1133">Transmembrane helix</keyword>
<keyword evidence="7" id="KW-1185">Reference proteome</keyword>
<dbReference type="InterPro" id="IPR006480">
    <property type="entry name" value="Phage_holin_4_1"/>
</dbReference>
<evidence type="ECO:0000256" key="4">
    <source>
        <dbReference type="ARBA" id="ARBA00023136"/>
    </source>
</evidence>
<evidence type="ECO:0000256" key="2">
    <source>
        <dbReference type="ARBA" id="ARBA00022692"/>
    </source>
</evidence>
<dbReference type="PROSITE" id="PS51257">
    <property type="entry name" value="PROKAR_LIPOPROTEIN"/>
    <property type="match status" value="1"/>
</dbReference>
<dbReference type="NCBIfam" id="TIGR01593">
    <property type="entry name" value="holin_tox_secr"/>
    <property type="match status" value="1"/>
</dbReference>
<dbReference type="Pfam" id="PF05105">
    <property type="entry name" value="Phage_holin_4_1"/>
    <property type="match status" value="1"/>
</dbReference>
<gene>
    <name evidence="6" type="ORF">H8718_11455</name>
</gene>
<accession>A0A926EIE3</accession>
<name>A0A926EIE3_9FIRM</name>
<dbReference type="AlphaFoldDB" id="A0A926EIE3"/>
<proteinExistence type="predicted"/>
<evidence type="ECO:0000313" key="6">
    <source>
        <dbReference type="EMBL" id="MBC8580139.1"/>
    </source>
</evidence>
<comment type="caution">
    <text evidence="6">The sequence shown here is derived from an EMBL/GenBank/DDBJ whole genome shotgun (WGS) entry which is preliminary data.</text>
</comment>
<sequence length="139" mass="15181">MKGLLENIQMMFATVGCFLGWFLGGVDGFMYALITFIVLDYLTGLMVAVLEQRLSSEVGFKGIFKKILIFILVGAGHMIDYQVIGNGSAIRTAVVFFYIANEGISIIENAAIIGVPIPQKLRDVLEQLRNEGDSGGNDQ</sequence>
<dbReference type="EMBL" id="JACRSY010000017">
    <property type="protein sequence ID" value="MBC8580139.1"/>
    <property type="molecule type" value="Genomic_DNA"/>
</dbReference>
<evidence type="ECO:0000256" key="5">
    <source>
        <dbReference type="SAM" id="Phobius"/>
    </source>
</evidence>
<dbReference type="RefSeq" id="WP_249333008.1">
    <property type="nucleotide sequence ID" value="NZ_JACRSY010000017.1"/>
</dbReference>